<evidence type="ECO:0000313" key="4">
    <source>
        <dbReference type="Proteomes" id="UP000009046"/>
    </source>
</evidence>
<evidence type="ECO:0000313" key="2">
    <source>
        <dbReference type="EMBL" id="EEB18419.1"/>
    </source>
</evidence>
<dbReference type="OrthoDB" id="10262874at2759"/>
<feature type="region of interest" description="Disordered" evidence="1">
    <location>
        <begin position="1"/>
        <end position="20"/>
    </location>
</feature>
<dbReference type="InParanoid" id="E0VYG3"/>
<dbReference type="EnsemblMetazoa" id="PHUM514020-RA">
    <property type="protein sequence ID" value="PHUM514020-PA"/>
    <property type="gene ID" value="PHUM514020"/>
</dbReference>
<keyword evidence="4" id="KW-1185">Reference proteome</keyword>
<feature type="compositionally biased region" description="Acidic residues" evidence="1">
    <location>
        <begin position="1"/>
        <end position="18"/>
    </location>
</feature>
<dbReference type="EMBL" id="AAZO01006252">
    <property type="status" value="NOT_ANNOTATED_CDS"/>
    <property type="molecule type" value="Genomic_DNA"/>
</dbReference>
<organism>
    <name type="scientific">Pediculus humanus subsp. corporis</name>
    <name type="common">Body louse</name>
    <dbReference type="NCBI Taxonomy" id="121224"/>
    <lineage>
        <taxon>Eukaryota</taxon>
        <taxon>Metazoa</taxon>
        <taxon>Ecdysozoa</taxon>
        <taxon>Arthropoda</taxon>
        <taxon>Hexapoda</taxon>
        <taxon>Insecta</taxon>
        <taxon>Pterygota</taxon>
        <taxon>Neoptera</taxon>
        <taxon>Paraneoptera</taxon>
        <taxon>Psocodea</taxon>
        <taxon>Troctomorpha</taxon>
        <taxon>Phthiraptera</taxon>
        <taxon>Anoplura</taxon>
        <taxon>Pediculidae</taxon>
        <taxon>Pediculus</taxon>
    </lineage>
</organism>
<dbReference type="STRING" id="121224.E0VYG3"/>
<reference evidence="3" key="3">
    <citation type="submission" date="2020-05" db="UniProtKB">
        <authorList>
            <consortium name="EnsemblMetazoa"/>
        </authorList>
    </citation>
    <scope>IDENTIFICATION</scope>
    <source>
        <strain evidence="3">USDA</strain>
    </source>
</reference>
<dbReference type="PANTHER" id="PTHR35249:SF2">
    <property type="entry name" value="DYNEIN REGULATORY COMPLEX SUBUNIT 7"/>
    <property type="match status" value="1"/>
</dbReference>
<name>E0VYG3_PEDHC</name>
<dbReference type="OMA" id="KLCWPDV"/>
<dbReference type="AlphaFoldDB" id="E0VYG3"/>
<dbReference type="PANTHER" id="PTHR35249">
    <property type="entry name" value="DYNEIN REGULATORY COMPLEX SUBUNIT 7"/>
    <property type="match status" value="1"/>
</dbReference>
<dbReference type="InterPro" id="IPR033551">
    <property type="entry name" value="DRC7/lobo"/>
</dbReference>
<dbReference type="CTD" id="8233141"/>
<dbReference type="KEGG" id="phu:Phum_PHUM514020"/>
<dbReference type="VEuPathDB" id="VectorBase:PHUM514020"/>
<evidence type="ECO:0000256" key="1">
    <source>
        <dbReference type="SAM" id="MobiDB-lite"/>
    </source>
</evidence>
<reference evidence="2" key="2">
    <citation type="submission" date="2007-04" db="EMBL/GenBank/DDBJ databases">
        <title>The genome of the human body louse.</title>
        <authorList>
            <consortium name="The Human Body Louse Genome Consortium"/>
            <person name="Kirkness E."/>
            <person name="Walenz B."/>
            <person name="Hass B."/>
            <person name="Bruggner R."/>
            <person name="Strausberg R."/>
        </authorList>
    </citation>
    <scope>NUCLEOTIDE SEQUENCE</scope>
    <source>
        <strain evidence="2">USDA</strain>
    </source>
</reference>
<reference evidence="2" key="1">
    <citation type="submission" date="2007-04" db="EMBL/GenBank/DDBJ databases">
        <title>Annotation of Pediculus humanus corporis strain USDA.</title>
        <authorList>
            <person name="Kirkness E."/>
            <person name="Hannick L."/>
            <person name="Hass B."/>
            <person name="Bruggner R."/>
            <person name="Lawson D."/>
            <person name="Bidwell S."/>
            <person name="Joardar V."/>
            <person name="Caler E."/>
            <person name="Walenz B."/>
            <person name="Inman J."/>
            <person name="Schobel S."/>
            <person name="Galinsky K."/>
            <person name="Amedeo P."/>
            <person name="Strausberg R."/>
        </authorList>
    </citation>
    <scope>NUCLEOTIDE SEQUENCE</scope>
    <source>
        <strain evidence="2">USDA</strain>
    </source>
</reference>
<sequence length="181" mass="21447">MDEDEEEIEDVVEEESESEYTTLWGEDVDSEFLIDEETSEYNLEKRKFFDVPSGIVTEQHLKDIAHDLGLIKLCWTDVPEIDYDERLHYPISYLTNNKKEKLLFWYAENFRLQFHNMYPHRRPLLLACENECGVQKMVCTTIRPTNCEFPILQTWEGCSSFVAEHLTYEVLDNPTVLVSFF</sequence>
<dbReference type="Proteomes" id="UP000009046">
    <property type="component" value="Unassembled WGS sequence"/>
</dbReference>
<dbReference type="GO" id="GO:0030317">
    <property type="term" value="P:flagellated sperm motility"/>
    <property type="evidence" value="ECO:0007669"/>
    <property type="project" value="TreeGrafter"/>
</dbReference>
<gene>
    <name evidence="3" type="primary">8233141</name>
    <name evidence="2" type="ORF">Phum_PHUM514020</name>
</gene>
<dbReference type="HOGENOM" id="CLU_127867_0_0_1"/>
<evidence type="ECO:0000313" key="3">
    <source>
        <dbReference type="EnsemblMetazoa" id="PHUM514020-PA"/>
    </source>
</evidence>
<accession>E0VYG3</accession>
<dbReference type="RefSeq" id="XP_002431157.1">
    <property type="nucleotide sequence ID" value="XM_002431112.1"/>
</dbReference>
<dbReference type="eggNOG" id="ENOG502S5Z4">
    <property type="taxonomic scope" value="Eukaryota"/>
</dbReference>
<dbReference type="GO" id="GO:0031514">
    <property type="term" value="C:motile cilium"/>
    <property type="evidence" value="ECO:0007669"/>
    <property type="project" value="TreeGrafter"/>
</dbReference>
<protein>
    <submittedName>
        <fullName evidence="2 3">Uncharacterized protein</fullName>
    </submittedName>
</protein>
<dbReference type="EMBL" id="DS235845">
    <property type="protein sequence ID" value="EEB18419.1"/>
    <property type="molecule type" value="Genomic_DNA"/>
</dbReference>
<proteinExistence type="predicted"/>
<dbReference type="GeneID" id="8233141"/>